<gene>
    <name evidence="2" type="ORF">A3F47_00980</name>
</gene>
<dbReference type="EMBL" id="MHOV01000033">
    <property type="protein sequence ID" value="OGZ69547.1"/>
    <property type="molecule type" value="Genomic_DNA"/>
</dbReference>
<feature type="transmembrane region" description="Helical" evidence="1">
    <location>
        <begin position="21"/>
        <end position="43"/>
    </location>
</feature>
<reference evidence="2 3" key="1">
    <citation type="journal article" date="2016" name="Nat. Commun.">
        <title>Thousands of microbial genomes shed light on interconnected biogeochemical processes in an aquifer system.</title>
        <authorList>
            <person name="Anantharaman K."/>
            <person name="Brown C.T."/>
            <person name="Hug L.A."/>
            <person name="Sharon I."/>
            <person name="Castelle C.J."/>
            <person name="Probst A.J."/>
            <person name="Thomas B.C."/>
            <person name="Singh A."/>
            <person name="Wilkins M.J."/>
            <person name="Karaoz U."/>
            <person name="Brodie E.L."/>
            <person name="Williams K.H."/>
            <person name="Hubbard S.S."/>
            <person name="Banfield J.F."/>
        </authorList>
    </citation>
    <scope>NUCLEOTIDE SEQUENCE [LARGE SCALE GENOMIC DNA]</scope>
</reference>
<evidence type="ECO:0008006" key="4">
    <source>
        <dbReference type="Google" id="ProtNLM"/>
    </source>
</evidence>
<sequence>MPMKLQIPKNNLQKGFSLVELIVVLAVFIVVIGSAVSIFISIVQHQKMIIRQQEFLNQISYVTEYMSRTIRMSVEDTTGNCIGPGYLYLLTHPDGTGFYEGIKFIANNGTCQEFFLDAEGVLKESKDGAPAQIILSDKFQVNYVRFIIDGNKNVDSSVMVNSVQSRITMLFNIDTQITGDQQTKVFQTTVSKRNLNIQP</sequence>
<dbReference type="Proteomes" id="UP000179214">
    <property type="component" value="Unassembled WGS sequence"/>
</dbReference>
<dbReference type="PROSITE" id="PS00409">
    <property type="entry name" value="PROKAR_NTER_METHYL"/>
    <property type="match status" value="1"/>
</dbReference>
<dbReference type="SUPFAM" id="SSF54523">
    <property type="entry name" value="Pili subunits"/>
    <property type="match status" value="1"/>
</dbReference>
<evidence type="ECO:0000313" key="2">
    <source>
        <dbReference type="EMBL" id="OGZ69547.1"/>
    </source>
</evidence>
<keyword evidence="1" id="KW-1133">Transmembrane helix</keyword>
<name>A0A1G2I4J4_9BACT</name>
<protein>
    <recommendedName>
        <fullName evidence="4">Prepilin-type N-terminal cleavage/methylation domain-containing protein</fullName>
    </recommendedName>
</protein>
<keyword evidence="1" id="KW-0812">Transmembrane</keyword>
<dbReference type="InterPro" id="IPR012902">
    <property type="entry name" value="N_methyl_site"/>
</dbReference>
<organism evidence="2 3">
    <name type="scientific">Candidatus Staskawiczbacteria bacterium RIFCSPHIGHO2_12_FULL_38_11</name>
    <dbReference type="NCBI Taxonomy" id="1802209"/>
    <lineage>
        <taxon>Bacteria</taxon>
        <taxon>Candidatus Staskawicziibacteriota</taxon>
    </lineage>
</organism>
<keyword evidence="1" id="KW-0472">Membrane</keyword>
<comment type="caution">
    <text evidence="2">The sequence shown here is derived from an EMBL/GenBank/DDBJ whole genome shotgun (WGS) entry which is preliminary data.</text>
</comment>
<evidence type="ECO:0000256" key="1">
    <source>
        <dbReference type="SAM" id="Phobius"/>
    </source>
</evidence>
<proteinExistence type="predicted"/>
<dbReference type="InterPro" id="IPR045584">
    <property type="entry name" value="Pilin-like"/>
</dbReference>
<dbReference type="Pfam" id="PF07963">
    <property type="entry name" value="N_methyl"/>
    <property type="match status" value="1"/>
</dbReference>
<evidence type="ECO:0000313" key="3">
    <source>
        <dbReference type="Proteomes" id="UP000179214"/>
    </source>
</evidence>
<dbReference type="NCBIfam" id="TIGR02532">
    <property type="entry name" value="IV_pilin_GFxxxE"/>
    <property type="match status" value="1"/>
</dbReference>
<accession>A0A1G2I4J4</accession>
<dbReference type="AlphaFoldDB" id="A0A1G2I4J4"/>